<protein>
    <submittedName>
        <fullName evidence="3">Uncharacterized protein</fullName>
    </submittedName>
</protein>
<evidence type="ECO:0000313" key="3">
    <source>
        <dbReference type="EMBL" id="SFS35213.1"/>
    </source>
</evidence>
<proteinExistence type="predicted"/>
<evidence type="ECO:0000256" key="2">
    <source>
        <dbReference type="SAM" id="Phobius"/>
    </source>
</evidence>
<evidence type="ECO:0000313" key="4">
    <source>
        <dbReference type="Proteomes" id="UP000198660"/>
    </source>
</evidence>
<dbReference type="EMBL" id="FPAA01000001">
    <property type="protein sequence ID" value="SFS35213.1"/>
    <property type="molecule type" value="Genomic_DNA"/>
</dbReference>
<keyword evidence="4" id="KW-1185">Reference proteome</keyword>
<dbReference type="RefSeq" id="WP_091832923.1">
    <property type="nucleotide sequence ID" value="NZ_FPAA01000001.1"/>
</dbReference>
<keyword evidence="2" id="KW-0472">Membrane</keyword>
<keyword evidence="2" id="KW-0812">Transmembrane</keyword>
<keyword evidence="1" id="KW-0175">Coiled coil</keyword>
<keyword evidence="2" id="KW-1133">Transmembrane helix</keyword>
<feature type="coiled-coil region" evidence="1">
    <location>
        <begin position="14"/>
        <end position="67"/>
    </location>
</feature>
<gene>
    <name evidence="3" type="ORF">SAMN05444972_101360</name>
</gene>
<evidence type="ECO:0000256" key="1">
    <source>
        <dbReference type="SAM" id="Coils"/>
    </source>
</evidence>
<sequence length="129" mass="14339">MTDNQPWDRILNKLDAIQSEVHGMKVQLALLEQAQEQQKGLESGVSHDQLKQAMNSLQSQLATISEELRGDSVLKMEMVQGKLNKKVEIVRGEIHQMKASLLTTLITTAGVSITLLSLIFGVLLRYLAL</sequence>
<dbReference type="Proteomes" id="UP000198660">
    <property type="component" value="Unassembled WGS sequence"/>
</dbReference>
<dbReference type="AlphaFoldDB" id="A0A1I6P4S3"/>
<reference evidence="4" key="1">
    <citation type="submission" date="2016-10" db="EMBL/GenBank/DDBJ databases">
        <authorList>
            <person name="Varghese N."/>
            <person name="Submissions S."/>
        </authorList>
    </citation>
    <scope>NUCLEOTIDE SEQUENCE [LARGE SCALE GENOMIC DNA]</scope>
    <source>
        <strain evidence="4">DSM 45789</strain>
    </source>
</reference>
<name>A0A1I6P4S3_9BACL</name>
<organism evidence="3 4">
    <name type="scientific">Marininema halotolerans</name>
    <dbReference type="NCBI Taxonomy" id="1155944"/>
    <lineage>
        <taxon>Bacteria</taxon>
        <taxon>Bacillati</taxon>
        <taxon>Bacillota</taxon>
        <taxon>Bacilli</taxon>
        <taxon>Bacillales</taxon>
        <taxon>Thermoactinomycetaceae</taxon>
        <taxon>Marininema</taxon>
    </lineage>
</organism>
<feature type="transmembrane region" description="Helical" evidence="2">
    <location>
        <begin position="101"/>
        <end position="128"/>
    </location>
</feature>
<accession>A0A1I6P4S3</accession>